<keyword evidence="5" id="KW-0969">Cilium</keyword>
<evidence type="ECO:0000256" key="8">
    <source>
        <dbReference type="ARBA" id="ARBA00037822"/>
    </source>
</evidence>
<feature type="region of interest" description="Disordered" evidence="11">
    <location>
        <begin position="622"/>
        <end position="699"/>
    </location>
</feature>
<comment type="similarity">
    <text evidence="9">Belongs to the flagellar radial spoke RSP9 family.</text>
</comment>
<evidence type="ECO:0000256" key="3">
    <source>
        <dbReference type="ARBA" id="ARBA00022794"/>
    </source>
</evidence>
<keyword evidence="3" id="KW-0970">Cilium biogenesis/degradation</keyword>
<dbReference type="InterPro" id="IPR006802">
    <property type="entry name" value="Radial_spoke"/>
</dbReference>
<sequence length="858" mass="96238">MSFMESQDNTIFTLAGFTLNTEERAVLFSSMSIKKAQEKLPNIYLWGKVIGIQQDYFLAQSVGETLFDRKYFYTTDNSNWFQLPLISPNESHQADLVQARFYGDPSYEHTIPGGSTDSDGQEIKLREEKRLTALMETINRNVQIVPRGAYYRNLNRAIIKNPNFRGLSSEDMGDVNSFLHFRDGFEITSRTISERVHQFDDAIDIFEPISKDEPKGVWSVNFEIGSAATIVRNLQWPGYTFMHTTCPLRYSSFYYGTGQKNHNIGFMLIRILLEQTTEKSLELSESTQVENDAKGHLSEGLPLLMDTVRERLTPRCKCTVHSPTRINGLIDRLCKKRIIAVFKYTPEQPGSLSLYYSPKVLQQQMVSINTPSKPAIVGTGFSTARKMTSTTCGTKDFKSPEFKSLQDSDFRFQSASEMKSPLSHTSMTHGKTVQMECNEFSSAKVINQASMRKATSVHTTSAISITSTTMLSRENSEFQSSRRIPITPTDPSDTYLRLDTCMSKNKADVGDTDSCSGFQSARLVAEKVASTPLRHKLAISKSNGVELDSTPCAEAPLIDMVPVNLATPTKVPVKRKSTWNTPFKSPIMSGAISAKKSMPPARILSSQRHTQTPVKATTITEAQSEASLPSRAPVSESGQMPVSTLPHSFSTPKAKVQVPSNSKSFPSRPIRTPLSMRTTNHDIPITPVRGGLASGKKPFQSPLLRADPALREKKELDRSIEELIDLKRKYQLYLTYKENNEIAKVDSLISKWKGVCQDVLVDMRARIGEVSIPRKEQSSNPFFDRPDHTRGFGIHPKHASSWCDKFADDEEGVNGDSFDTHPTHNDRPRALRLVELANMCQFDIHLIGKYDTTDDNFM</sequence>
<evidence type="ECO:0000256" key="7">
    <source>
        <dbReference type="ARBA" id="ARBA00023273"/>
    </source>
</evidence>
<evidence type="ECO:0000256" key="10">
    <source>
        <dbReference type="ARBA" id="ARBA00041080"/>
    </source>
</evidence>
<evidence type="ECO:0000256" key="6">
    <source>
        <dbReference type="ARBA" id="ARBA00023212"/>
    </source>
</evidence>
<accession>A0ABQ8F0T2</accession>
<comment type="subcellular location">
    <subcellularLocation>
        <location evidence="8">Cell projection</location>
        <location evidence="8">Kinocilium</location>
    </subcellularLocation>
    <subcellularLocation>
        <location evidence="1">Cytoplasm</location>
        <location evidence="1">Cytoskeleton</location>
        <location evidence="1">Flagellum axoneme</location>
    </subcellularLocation>
</comment>
<gene>
    <name evidence="12" type="ORF">BASA50_009758</name>
</gene>
<reference evidence="12 13" key="1">
    <citation type="submission" date="2021-02" db="EMBL/GenBank/DDBJ databases">
        <title>Variation within the Batrachochytrium salamandrivorans European outbreak.</title>
        <authorList>
            <person name="Kelly M."/>
            <person name="Pasmans F."/>
            <person name="Shea T.P."/>
            <person name="Munoz J.F."/>
            <person name="Carranza S."/>
            <person name="Cuomo C.A."/>
            <person name="Martel A."/>
        </authorList>
    </citation>
    <scope>NUCLEOTIDE SEQUENCE [LARGE SCALE GENOMIC DNA]</scope>
    <source>
        <strain evidence="12 13">AMFP18/2</strain>
    </source>
</reference>
<organism evidence="12 13">
    <name type="scientific">Batrachochytrium salamandrivorans</name>
    <dbReference type="NCBI Taxonomy" id="1357716"/>
    <lineage>
        <taxon>Eukaryota</taxon>
        <taxon>Fungi</taxon>
        <taxon>Fungi incertae sedis</taxon>
        <taxon>Chytridiomycota</taxon>
        <taxon>Chytridiomycota incertae sedis</taxon>
        <taxon>Chytridiomycetes</taxon>
        <taxon>Rhizophydiales</taxon>
        <taxon>Rhizophydiales incertae sedis</taxon>
        <taxon>Batrachochytrium</taxon>
    </lineage>
</organism>
<evidence type="ECO:0000256" key="11">
    <source>
        <dbReference type="SAM" id="MobiDB-lite"/>
    </source>
</evidence>
<proteinExistence type="inferred from homology"/>
<evidence type="ECO:0000256" key="1">
    <source>
        <dbReference type="ARBA" id="ARBA00004611"/>
    </source>
</evidence>
<evidence type="ECO:0000256" key="9">
    <source>
        <dbReference type="ARBA" id="ARBA00038319"/>
    </source>
</evidence>
<dbReference type="PANTHER" id="PTHR22069">
    <property type="entry name" value="MITOCHONDRIAL RIBOSOMAL PROTEIN S18"/>
    <property type="match status" value="1"/>
</dbReference>
<dbReference type="InterPro" id="IPR055316">
    <property type="entry name" value="RSP9"/>
</dbReference>
<dbReference type="Proteomes" id="UP001648503">
    <property type="component" value="Unassembled WGS sequence"/>
</dbReference>
<keyword evidence="6" id="KW-0206">Cytoskeleton</keyword>
<feature type="compositionally biased region" description="Polar residues" evidence="11">
    <location>
        <begin position="636"/>
        <end position="651"/>
    </location>
</feature>
<dbReference type="PANTHER" id="PTHR22069:SF0">
    <property type="entry name" value="RADIAL SPOKE HEAD PROTEIN 9 HOMOLOG"/>
    <property type="match status" value="1"/>
</dbReference>
<evidence type="ECO:0000256" key="5">
    <source>
        <dbReference type="ARBA" id="ARBA00023069"/>
    </source>
</evidence>
<protein>
    <recommendedName>
        <fullName evidence="10">Radial spoke head protein 9 homolog</fullName>
    </recommendedName>
</protein>
<keyword evidence="13" id="KW-1185">Reference proteome</keyword>
<dbReference type="EMBL" id="JAFCIX010000438">
    <property type="protein sequence ID" value="KAH6590057.1"/>
    <property type="molecule type" value="Genomic_DNA"/>
</dbReference>
<keyword evidence="4" id="KW-0282">Flagellum</keyword>
<evidence type="ECO:0000256" key="2">
    <source>
        <dbReference type="ARBA" id="ARBA00022490"/>
    </source>
</evidence>
<keyword evidence="7" id="KW-0966">Cell projection</keyword>
<comment type="caution">
    <text evidence="12">The sequence shown here is derived from an EMBL/GenBank/DDBJ whole genome shotgun (WGS) entry which is preliminary data.</text>
</comment>
<name>A0ABQ8F0T2_9FUNG</name>
<evidence type="ECO:0000313" key="12">
    <source>
        <dbReference type="EMBL" id="KAH6590057.1"/>
    </source>
</evidence>
<dbReference type="Pfam" id="PF04712">
    <property type="entry name" value="Radial_spoke"/>
    <property type="match status" value="1"/>
</dbReference>
<evidence type="ECO:0000313" key="13">
    <source>
        <dbReference type="Proteomes" id="UP001648503"/>
    </source>
</evidence>
<evidence type="ECO:0000256" key="4">
    <source>
        <dbReference type="ARBA" id="ARBA00022846"/>
    </source>
</evidence>
<keyword evidence="2" id="KW-0963">Cytoplasm</keyword>